<organism evidence="5">
    <name type="scientific">Pectinophora gossypiella</name>
    <name type="common">Cotton pink bollworm</name>
    <name type="synonym">Depressaria gossypiella</name>
    <dbReference type="NCBI Taxonomy" id="13191"/>
    <lineage>
        <taxon>Eukaryota</taxon>
        <taxon>Metazoa</taxon>
        <taxon>Ecdysozoa</taxon>
        <taxon>Arthropoda</taxon>
        <taxon>Hexapoda</taxon>
        <taxon>Insecta</taxon>
        <taxon>Pterygota</taxon>
        <taxon>Neoptera</taxon>
        <taxon>Endopterygota</taxon>
        <taxon>Lepidoptera</taxon>
        <taxon>Glossata</taxon>
        <taxon>Ditrysia</taxon>
        <taxon>Gelechioidea</taxon>
        <taxon>Gelechiidae</taxon>
        <taxon>Apatetrinae</taxon>
        <taxon>Pectinophora</taxon>
    </lineage>
</organism>
<name>A0A1E1WBK6_PECGO</name>
<evidence type="ECO:0000256" key="2">
    <source>
        <dbReference type="ARBA" id="ARBA00022701"/>
    </source>
</evidence>
<dbReference type="InterPro" id="IPR056532">
    <property type="entry name" value="KIF21A/B_hel_2"/>
</dbReference>
<feature type="domain" description="KIF21A/B second helical" evidence="4">
    <location>
        <begin position="10"/>
        <end position="81"/>
    </location>
</feature>
<evidence type="ECO:0000256" key="1">
    <source>
        <dbReference type="ARBA" id="ARBA00022490"/>
    </source>
</evidence>
<protein>
    <recommendedName>
        <fullName evidence="4">KIF21A/B second helical domain-containing protein</fullName>
    </recommendedName>
</protein>
<dbReference type="Pfam" id="PF23203">
    <property type="entry name" value="KIF21A"/>
    <property type="match status" value="1"/>
</dbReference>
<evidence type="ECO:0000256" key="3">
    <source>
        <dbReference type="ARBA" id="ARBA00023054"/>
    </source>
</evidence>
<feature type="non-terminal residue" evidence="5">
    <location>
        <position position="1"/>
    </location>
</feature>
<dbReference type="OrthoDB" id="3176171at2759"/>
<dbReference type="AlphaFoldDB" id="A0A1E1WBK6"/>
<keyword evidence="3" id="KW-0175">Coiled coil</keyword>
<keyword evidence="1" id="KW-0963">Cytoplasm</keyword>
<keyword evidence="2" id="KW-0493">Microtubule</keyword>
<dbReference type="GO" id="GO:0005874">
    <property type="term" value="C:microtubule"/>
    <property type="evidence" value="ECO:0007669"/>
    <property type="project" value="UniProtKB-KW"/>
</dbReference>
<dbReference type="EMBL" id="GDQN01006686">
    <property type="protein sequence ID" value="JAT84368.1"/>
    <property type="molecule type" value="Transcribed_RNA"/>
</dbReference>
<reference evidence="5" key="1">
    <citation type="submission" date="2015-09" db="EMBL/GenBank/DDBJ databases">
        <title>De novo assembly of Pectinophora gossypiella (Pink Bollworm) gut transcriptome.</title>
        <authorList>
            <person name="Tassone E.E."/>
        </authorList>
    </citation>
    <scope>NUCLEOTIDE SEQUENCE</scope>
</reference>
<feature type="non-terminal residue" evidence="5">
    <location>
        <position position="175"/>
    </location>
</feature>
<accession>A0A1E1WBK6</accession>
<proteinExistence type="predicted"/>
<sequence length="175" mass="19654">DPDCGPLLLYLKEAIADTQQQIMQIEEENDESELPRLLEQLDSVEAARYALERLAAQTLLHAQDAARNQRLLNDTRAHLRELEETTERTASALRAAGDHNLNPWGPPPALAALLLEQDIENFAKDNLNFNKGIFRRKASVRDMLSWTSSSISAPMVGADWDKAHKKAAIDLFRLV</sequence>
<gene>
    <name evidence="5" type="ORF">g.16976</name>
</gene>
<evidence type="ECO:0000313" key="5">
    <source>
        <dbReference type="EMBL" id="JAT84368.1"/>
    </source>
</evidence>
<evidence type="ECO:0000259" key="4">
    <source>
        <dbReference type="Pfam" id="PF23203"/>
    </source>
</evidence>